<dbReference type="PATRIC" id="fig|1096930.3.peg.3750"/>
<reference evidence="1 2" key="1">
    <citation type="journal article" date="2013" name="Genome Announc.">
        <title>Genome Sequence of Novosphingobium lindaniclasticum LE124T, Isolated from a Hexachlorocyclohexane Dumpsite.</title>
        <authorList>
            <person name="Saxena A."/>
            <person name="Nayyar N."/>
            <person name="Sangwan N."/>
            <person name="Kumari R."/>
            <person name="Khurana J.P."/>
            <person name="Lal R."/>
        </authorList>
    </citation>
    <scope>NUCLEOTIDE SEQUENCE [LARGE SCALE GENOMIC DNA]</scope>
    <source>
        <strain evidence="1 2">LE124</strain>
    </source>
</reference>
<gene>
    <name evidence="1" type="ORF">L284_19020</name>
</gene>
<dbReference type="AlphaFoldDB" id="T0H0A2"/>
<evidence type="ECO:0000313" key="1">
    <source>
        <dbReference type="EMBL" id="EQB09696.1"/>
    </source>
</evidence>
<dbReference type="Proteomes" id="UP000015527">
    <property type="component" value="Unassembled WGS sequence"/>
</dbReference>
<dbReference type="EMBL" id="ATHL01000127">
    <property type="protein sequence ID" value="EQB09696.1"/>
    <property type="molecule type" value="Genomic_DNA"/>
</dbReference>
<keyword evidence="2" id="KW-1185">Reference proteome</keyword>
<accession>T0H0A2</accession>
<proteinExistence type="predicted"/>
<sequence>MQDVPQETVASIIDSRGIYIKAFNKCAAKVDAIREHDAEARAGSGRVSE</sequence>
<evidence type="ECO:0000313" key="2">
    <source>
        <dbReference type="Proteomes" id="UP000015527"/>
    </source>
</evidence>
<comment type="caution">
    <text evidence="1">The sequence shown here is derived from an EMBL/GenBank/DDBJ whole genome shotgun (WGS) entry which is preliminary data.</text>
</comment>
<protein>
    <submittedName>
        <fullName evidence="1">Uncharacterized protein</fullName>
    </submittedName>
</protein>
<name>T0H0A2_9SPHN</name>
<organism evidence="1 2">
    <name type="scientific">Novosphingobium lindaniclasticum LE124</name>
    <dbReference type="NCBI Taxonomy" id="1096930"/>
    <lineage>
        <taxon>Bacteria</taxon>
        <taxon>Pseudomonadati</taxon>
        <taxon>Pseudomonadota</taxon>
        <taxon>Alphaproteobacteria</taxon>
        <taxon>Sphingomonadales</taxon>
        <taxon>Sphingomonadaceae</taxon>
        <taxon>Novosphingobium</taxon>
    </lineage>
</organism>